<dbReference type="InterPro" id="IPR036375">
    <property type="entry name" value="Hemopexin-like_dom_sf"/>
</dbReference>
<evidence type="ECO:0000313" key="2">
    <source>
        <dbReference type="Proteomes" id="UP001589692"/>
    </source>
</evidence>
<dbReference type="SMART" id="SM00120">
    <property type="entry name" value="HX"/>
    <property type="match status" value="4"/>
</dbReference>
<accession>A0ABV6AEQ7</accession>
<dbReference type="RefSeq" id="WP_377259607.1">
    <property type="nucleotide sequence ID" value="NZ_JBHMAA010000011.1"/>
</dbReference>
<keyword evidence="2" id="KW-1185">Reference proteome</keyword>
<proteinExistence type="predicted"/>
<comment type="caution">
    <text evidence="1">The sequence shown here is derived from an EMBL/GenBank/DDBJ whole genome shotgun (WGS) entry which is preliminary data.</text>
</comment>
<evidence type="ECO:0000313" key="1">
    <source>
        <dbReference type="EMBL" id="MFB9949099.1"/>
    </source>
</evidence>
<dbReference type="SUPFAM" id="SSF50923">
    <property type="entry name" value="Hemopexin-like domain"/>
    <property type="match status" value="1"/>
</dbReference>
<dbReference type="PROSITE" id="PS51642">
    <property type="entry name" value="HEMOPEXIN_2"/>
    <property type="match status" value="2"/>
</dbReference>
<protein>
    <submittedName>
        <fullName evidence="1">Uncharacterized protein</fullName>
    </submittedName>
</protein>
<organism evidence="1 2">
    <name type="scientific">Rhizobium puerariae</name>
    <dbReference type="NCBI Taxonomy" id="1585791"/>
    <lineage>
        <taxon>Bacteria</taxon>
        <taxon>Pseudomonadati</taxon>
        <taxon>Pseudomonadota</taxon>
        <taxon>Alphaproteobacteria</taxon>
        <taxon>Hyphomicrobiales</taxon>
        <taxon>Rhizobiaceae</taxon>
        <taxon>Rhizobium/Agrobacterium group</taxon>
        <taxon>Rhizobium</taxon>
    </lineage>
</organism>
<dbReference type="EMBL" id="JBHMAA010000011">
    <property type="protein sequence ID" value="MFB9949099.1"/>
    <property type="molecule type" value="Genomic_DNA"/>
</dbReference>
<dbReference type="Proteomes" id="UP001589692">
    <property type="component" value="Unassembled WGS sequence"/>
</dbReference>
<dbReference type="InterPro" id="IPR018487">
    <property type="entry name" value="Hemopexin-like_repeat"/>
</dbReference>
<reference evidence="1 2" key="1">
    <citation type="submission" date="2024-09" db="EMBL/GenBank/DDBJ databases">
        <authorList>
            <person name="Sun Q."/>
            <person name="Mori K."/>
        </authorList>
    </citation>
    <scope>NUCLEOTIDE SEQUENCE [LARGE SCALE GENOMIC DNA]</scope>
    <source>
        <strain evidence="1 2">TBRC 4938</strain>
    </source>
</reference>
<sequence>MPANENYRKIASMDLRPAYISLGLKRAAFKDQGRRRSRLFDAALNADPSQPDAVWLFKGANYLRFNVDIRQNKFEQEAKVIAGNFGGNTWPLMFSSGIDAAAWGGPAFPHVWFMFKDNQYIRLNSTNGGSWVVETGPEPIVNAWWSARDTWFTNGCDAALHGLGAKHHGKLHLFKDGEYIRHNYFDGHKDIGPIPVAEAWALPEPFSKKIELAFYGTGTEEEHAFFFSGEQVAQYDTGSNEVVRIMPIEERFPSFAEFMSRPQLFLVEDYCLETYVGPPTLGRLVDTKNVPPGVTINTLMVTETIDVNTSQLRQSILESQDAGVVKNFNEQMDNRTDASESRDAYRYQMNADFHGDASANSLWGGEVNASLGVSGSTDSRRSSIAQSAFETISSQVTESTRQLNQRTYDSAESIEHRERVLKQESITLTNTSEQMRSFEFYQQLQPTYALLVLKDIRVAYGDGSGAGLTEAKLPALRNLLDDKLLPEHRDQLLGFIAGELKEVEDYEGAVVSILASGDPPSLQRNPTALFKIQLPSGETQEIAVRGQVIKGVKDWMKPTYTITAIQR</sequence>
<gene>
    <name evidence="1" type="ORF">ACFFP0_09590</name>
</gene>
<name>A0ABV6AEQ7_9HYPH</name>
<dbReference type="Gene3D" id="2.110.10.10">
    <property type="entry name" value="Hemopexin-like domain"/>
    <property type="match status" value="2"/>
</dbReference>